<protein>
    <recommendedName>
        <fullName evidence="2">ARF7 effector protein C-terminal domain-containing protein</fullName>
    </recommendedName>
</protein>
<evidence type="ECO:0000256" key="1">
    <source>
        <dbReference type="SAM" id="MobiDB-lite"/>
    </source>
</evidence>
<feature type="non-terminal residue" evidence="3">
    <location>
        <position position="1"/>
    </location>
</feature>
<dbReference type="AlphaFoldDB" id="A0A1E1XCC3"/>
<accession>A0A1E1XCC3</accession>
<dbReference type="EMBL" id="GFAC01002296">
    <property type="protein sequence ID" value="JAT96892.1"/>
    <property type="molecule type" value="mRNA"/>
</dbReference>
<evidence type="ECO:0000259" key="2">
    <source>
        <dbReference type="Pfam" id="PF14949"/>
    </source>
</evidence>
<feature type="region of interest" description="Disordered" evidence="1">
    <location>
        <begin position="141"/>
        <end position="163"/>
    </location>
</feature>
<name>A0A1E1XCC3_9ACAR</name>
<dbReference type="PANTHER" id="PTHR46536">
    <property type="entry name" value="ARL14 EFFECTOR PROTEIN"/>
    <property type="match status" value="1"/>
</dbReference>
<evidence type="ECO:0000313" key="3">
    <source>
        <dbReference type="EMBL" id="JAT96892.1"/>
    </source>
</evidence>
<dbReference type="PANTHER" id="PTHR46536:SF3">
    <property type="entry name" value="ARF7 EFFECTOR PROTEIN C-TERMINAL DOMAIN-CONTAINING PROTEIN"/>
    <property type="match status" value="1"/>
</dbReference>
<dbReference type="InterPro" id="IPR029264">
    <property type="entry name" value="ARF7EP_C"/>
</dbReference>
<dbReference type="Pfam" id="PF14949">
    <property type="entry name" value="ARF7EP_C"/>
    <property type="match status" value="1"/>
</dbReference>
<organism evidence="3">
    <name type="scientific">Amblyomma aureolatum</name>
    <dbReference type="NCBI Taxonomy" id="187763"/>
    <lineage>
        <taxon>Eukaryota</taxon>
        <taxon>Metazoa</taxon>
        <taxon>Ecdysozoa</taxon>
        <taxon>Arthropoda</taxon>
        <taxon>Chelicerata</taxon>
        <taxon>Arachnida</taxon>
        <taxon>Acari</taxon>
        <taxon>Parasitiformes</taxon>
        <taxon>Ixodida</taxon>
        <taxon>Ixodoidea</taxon>
        <taxon>Ixodidae</taxon>
        <taxon>Amblyomminae</taxon>
        <taxon>Amblyomma</taxon>
    </lineage>
</organism>
<feature type="compositionally biased region" description="Basic and acidic residues" evidence="1">
    <location>
        <begin position="150"/>
        <end position="163"/>
    </location>
</feature>
<sequence>IVTRCSVGLMTRSLCHMNMDTFEESVRGFSTLPFETAKTLIFRLGRAFDNICMHHERLYLEGYGAPCFDPENRHLSQWSSVQKWLVPRRFALACRGRYPLRPGRTVCIKCLKSIRNNYPEIDAFYKEEETEMREKLAQLADATADDEEADRAQASKKADIKKSEKVESSSEEWKYDKRGRRRRNITTAERQLRNLRVENPEFSDVLGSMGIESRLRQKRKVANKVKTFDAASYNSRPLRHYNARGIHITANKDMCDCLRLECPGCHFPCPKCGSSKCGDECRCNRNYAYDQIEIDGRPGVVYVNPLLP</sequence>
<reference evidence="3" key="1">
    <citation type="journal article" date="2017" name="Front. Cell. Infect. Microbiol.">
        <title>The Distinct Transcriptional Response of the Midgut of Amblyomma sculptum and Amblyomma aureolatum Ticks to Rickettsia rickettsii Correlates to Their Differences in Susceptibility to Infection.</title>
        <authorList>
            <person name="Martins L.A."/>
            <person name="Galletti M.F.B.M."/>
            <person name="Ribeiro J.M."/>
            <person name="Fujita A."/>
            <person name="Costa F.B."/>
            <person name="Labruna M.B."/>
            <person name="Daffre S."/>
            <person name="Fogaca A.C."/>
        </authorList>
    </citation>
    <scope>NUCLEOTIDE SEQUENCE</scope>
</reference>
<proteinExistence type="evidence at transcript level"/>
<feature type="domain" description="ARF7 effector protein C-terminal" evidence="2">
    <location>
        <begin position="189"/>
        <end position="294"/>
    </location>
</feature>